<gene>
    <name evidence="2" type="ORF">HYR64_01395</name>
</gene>
<comment type="caution">
    <text evidence="2">The sequence shown here is derived from an EMBL/GenBank/DDBJ whole genome shotgun (WGS) entry which is preliminary data.</text>
</comment>
<name>A0A931PV06_FIMGI</name>
<accession>A0A931PV06</accession>
<evidence type="ECO:0000259" key="1">
    <source>
        <dbReference type="Pfam" id="PF10135"/>
    </source>
</evidence>
<dbReference type="AlphaFoldDB" id="A0A931PV06"/>
<reference evidence="2" key="1">
    <citation type="submission" date="2020-07" db="EMBL/GenBank/DDBJ databases">
        <title>Huge and variable diversity of episymbiotic CPR bacteria and DPANN archaea in groundwater ecosystems.</title>
        <authorList>
            <person name="He C.Y."/>
            <person name="Keren R."/>
            <person name="Whittaker M."/>
            <person name="Farag I.F."/>
            <person name="Doudna J."/>
            <person name="Cate J.H.D."/>
            <person name="Banfield J.F."/>
        </authorList>
    </citation>
    <scope>NUCLEOTIDE SEQUENCE</scope>
    <source>
        <strain evidence="2">NC_groundwater_17_Pr7_B-0.1um_64_12</strain>
    </source>
</reference>
<sequence length="106" mass="11819">MAVQAAQRATPKLQKLREAAKGIEAIFVKELVSQMRKSVHHVAIGQSMGAKMYDEMFDQALAESAARKSNFGIAEVLTKQFSKEVLSQEITRLEREARTARIDIKG</sequence>
<evidence type="ECO:0000313" key="2">
    <source>
        <dbReference type="EMBL" id="MBI1755745.1"/>
    </source>
</evidence>
<protein>
    <submittedName>
        <fullName evidence="2">Rod-binding protein</fullName>
    </submittedName>
</protein>
<organism evidence="2 3">
    <name type="scientific">Fimbriimonas ginsengisoli</name>
    <dbReference type="NCBI Taxonomy" id="1005039"/>
    <lineage>
        <taxon>Bacteria</taxon>
        <taxon>Bacillati</taxon>
        <taxon>Armatimonadota</taxon>
        <taxon>Fimbriimonadia</taxon>
        <taxon>Fimbriimonadales</taxon>
        <taxon>Fimbriimonadaceae</taxon>
        <taxon>Fimbriimonas</taxon>
    </lineage>
</organism>
<dbReference type="EMBL" id="JACOSL010000008">
    <property type="protein sequence ID" value="MBI1755745.1"/>
    <property type="molecule type" value="Genomic_DNA"/>
</dbReference>
<evidence type="ECO:0000313" key="3">
    <source>
        <dbReference type="Proteomes" id="UP000727962"/>
    </source>
</evidence>
<dbReference type="InterPro" id="IPR019301">
    <property type="entry name" value="Flagellar_prot_FlgJ_N"/>
</dbReference>
<dbReference type="Pfam" id="PF10135">
    <property type="entry name" value="Rod-binding"/>
    <property type="match status" value="1"/>
</dbReference>
<feature type="domain" description="Flagellar protein FlgJ N-terminal" evidence="1">
    <location>
        <begin position="34"/>
        <end position="80"/>
    </location>
</feature>
<dbReference type="Proteomes" id="UP000727962">
    <property type="component" value="Unassembled WGS sequence"/>
</dbReference>
<proteinExistence type="predicted"/>